<keyword evidence="2" id="KW-0489">Methyltransferase</keyword>
<evidence type="ECO:0000313" key="3">
    <source>
        <dbReference type="Proteomes" id="UP000051378"/>
    </source>
</evidence>
<accession>A0A0R2DI97</accession>
<dbReference type="GO" id="GO:0008170">
    <property type="term" value="F:N-methyltransferase activity"/>
    <property type="evidence" value="ECO:0007669"/>
    <property type="project" value="UniProtKB-ARBA"/>
</dbReference>
<dbReference type="PROSITE" id="PS00092">
    <property type="entry name" value="N6_MTASE"/>
    <property type="match status" value="1"/>
</dbReference>
<dbReference type="AlphaFoldDB" id="A0A0R2DI97"/>
<dbReference type="PATRIC" id="fig|1423744.4.peg.945"/>
<dbReference type="InterPro" id="IPR029063">
    <property type="entry name" value="SAM-dependent_MTases_sf"/>
</dbReference>
<dbReference type="CDD" id="cd02440">
    <property type="entry name" value="AdoMet_MTases"/>
    <property type="match status" value="1"/>
</dbReference>
<organism evidence="2 3">
    <name type="scientific">Holzapfeliella floricola DSM 23037 = JCM 16512</name>
    <dbReference type="NCBI Taxonomy" id="1423744"/>
    <lineage>
        <taxon>Bacteria</taxon>
        <taxon>Bacillati</taxon>
        <taxon>Bacillota</taxon>
        <taxon>Bacilli</taxon>
        <taxon>Lactobacillales</taxon>
        <taxon>Lactobacillaceae</taxon>
        <taxon>Holzapfeliella</taxon>
    </lineage>
</organism>
<dbReference type="STRING" id="1423744.FC86_GL000919"/>
<dbReference type="InterPro" id="IPR050210">
    <property type="entry name" value="tRNA_Adenine-N(6)_MTase"/>
</dbReference>
<dbReference type="OrthoDB" id="9777257at2"/>
<feature type="domain" description="Methyltransferase small" evidence="1">
    <location>
        <begin position="21"/>
        <end position="176"/>
    </location>
</feature>
<dbReference type="Gene3D" id="3.40.50.150">
    <property type="entry name" value="Vaccinia Virus protein VP39"/>
    <property type="match status" value="1"/>
</dbReference>
<evidence type="ECO:0000259" key="1">
    <source>
        <dbReference type="Pfam" id="PF05175"/>
    </source>
</evidence>
<protein>
    <submittedName>
        <fullName evidence="2">Methyltransferase</fullName>
    </submittedName>
</protein>
<reference evidence="2 3" key="1">
    <citation type="journal article" date="2015" name="Genome Announc.">
        <title>Expanding the biotechnology potential of lactobacilli through comparative genomics of 213 strains and associated genera.</title>
        <authorList>
            <person name="Sun Z."/>
            <person name="Harris H.M."/>
            <person name="McCann A."/>
            <person name="Guo C."/>
            <person name="Argimon S."/>
            <person name="Zhang W."/>
            <person name="Yang X."/>
            <person name="Jeffery I.B."/>
            <person name="Cooney J.C."/>
            <person name="Kagawa T.F."/>
            <person name="Liu W."/>
            <person name="Song Y."/>
            <person name="Salvetti E."/>
            <person name="Wrobel A."/>
            <person name="Rasinkangas P."/>
            <person name="Parkhill J."/>
            <person name="Rea M.C."/>
            <person name="O'Sullivan O."/>
            <person name="Ritari J."/>
            <person name="Douillard F.P."/>
            <person name="Paul Ross R."/>
            <person name="Yang R."/>
            <person name="Briner A.E."/>
            <person name="Felis G.E."/>
            <person name="de Vos W.M."/>
            <person name="Barrangou R."/>
            <person name="Klaenhammer T.R."/>
            <person name="Caufield P.W."/>
            <person name="Cui Y."/>
            <person name="Zhang H."/>
            <person name="O'Toole P.W."/>
        </authorList>
    </citation>
    <scope>NUCLEOTIDE SEQUENCE [LARGE SCALE GENOMIC DNA]</scope>
    <source>
        <strain evidence="2 3">DSM 23037</strain>
    </source>
</reference>
<dbReference type="PANTHER" id="PTHR47739:SF1">
    <property type="entry name" value="TRNA1(VAL) (ADENINE(37)-N6)-METHYLTRANSFERASE"/>
    <property type="match status" value="1"/>
</dbReference>
<dbReference type="InterPro" id="IPR002052">
    <property type="entry name" value="DNA_methylase_N6_adenine_CS"/>
</dbReference>
<proteinExistence type="predicted"/>
<evidence type="ECO:0000313" key="2">
    <source>
        <dbReference type="EMBL" id="KRN03807.1"/>
    </source>
</evidence>
<dbReference type="PANTHER" id="PTHR47739">
    <property type="entry name" value="TRNA1(VAL) (ADENINE(37)-N6)-METHYLTRANSFERASE"/>
    <property type="match status" value="1"/>
</dbReference>
<dbReference type="EMBL" id="AYZL01000020">
    <property type="protein sequence ID" value="KRN03807.1"/>
    <property type="molecule type" value="Genomic_DNA"/>
</dbReference>
<name>A0A0R2DI97_9LACO</name>
<dbReference type="GO" id="GO:0032259">
    <property type="term" value="P:methylation"/>
    <property type="evidence" value="ECO:0007669"/>
    <property type="project" value="UniProtKB-KW"/>
</dbReference>
<dbReference type="InterPro" id="IPR007848">
    <property type="entry name" value="Small_mtfrase_dom"/>
</dbReference>
<gene>
    <name evidence="2" type="ORF">FC86_GL000919</name>
</gene>
<dbReference type="GO" id="GO:0003676">
    <property type="term" value="F:nucleic acid binding"/>
    <property type="evidence" value="ECO:0007669"/>
    <property type="project" value="InterPro"/>
</dbReference>
<dbReference type="GO" id="GO:0008757">
    <property type="term" value="F:S-adenosylmethionine-dependent methyltransferase activity"/>
    <property type="evidence" value="ECO:0007669"/>
    <property type="project" value="UniProtKB-ARBA"/>
</dbReference>
<keyword evidence="2" id="KW-0808">Transferase</keyword>
<dbReference type="Pfam" id="PF05175">
    <property type="entry name" value="MTS"/>
    <property type="match status" value="1"/>
</dbReference>
<comment type="caution">
    <text evidence="2">The sequence shown here is derived from an EMBL/GenBank/DDBJ whole genome shotgun (WGS) entry which is preliminary data.</text>
</comment>
<sequence length="249" mass="28309">MTFMILYENEEINHLFDEKIKIIQNKTVFSFSLDTILLAYFTQIKKNSKIADLCSGNGAASLFLTHYYKKAQIDAVEIQSDIAEMAKRSVALNELSEQITVYNRDAKEATDFLKKDSYDAVICNPPYFELDSGHKVNPNEQLAIARHEIMINLEDIIKTASGLLKTKGKLFMVHRPDRLTEMITLMAKYDLMPRKIQSVIPKKGREANIVLVEAMAKGSMTGVKLLPEIVVHETDNNYTEFIQRILAGE</sequence>
<dbReference type="Proteomes" id="UP000051378">
    <property type="component" value="Unassembled WGS sequence"/>
</dbReference>
<keyword evidence="3" id="KW-1185">Reference proteome</keyword>
<dbReference type="SUPFAM" id="SSF53335">
    <property type="entry name" value="S-adenosyl-L-methionine-dependent methyltransferases"/>
    <property type="match status" value="1"/>
</dbReference>